<protein>
    <submittedName>
        <fullName evidence="2">Uncharacterized protein</fullName>
    </submittedName>
</protein>
<gene>
    <name evidence="2" type="ORF">NDU88_006238</name>
</gene>
<reference evidence="2" key="1">
    <citation type="journal article" date="2022" name="bioRxiv">
        <title>Sequencing and chromosome-scale assembly of the giantPleurodeles waltlgenome.</title>
        <authorList>
            <person name="Brown T."/>
            <person name="Elewa A."/>
            <person name="Iarovenko S."/>
            <person name="Subramanian E."/>
            <person name="Araus A.J."/>
            <person name="Petzold A."/>
            <person name="Susuki M."/>
            <person name="Suzuki K.-i.T."/>
            <person name="Hayashi T."/>
            <person name="Toyoda A."/>
            <person name="Oliveira C."/>
            <person name="Osipova E."/>
            <person name="Leigh N.D."/>
            <person name="Simon A."/>
            <person name="Yun M.H."/>
        </authorList>
    </citation>
    <scope>NUCLEOTIDE SEQUENCE</scope>
    <source>
        <strain evidence="2">20211129_DDA</strain>
        <tissue evidence="2">Liver</tissue>
    </source>
</reference>
<name>A0AAV7MBM6_PLEWA</name>
<feature type="region of interest" description="Disordered" evidence="1">
    <location>
        <begin position="52"/>
        <end position="71"/>
    </location>
</feature>
<accession>A0AAV7MBM6</accession>
<proteinExistence type="predicted"/>
<evidence type="ECO:0000313" key="3">
    <source>
        <dbReference type="Proteomes" id="UP001066276"/>
    </source>
</evidence>
<dbReference type="AlphaFoldDB" id="A0AAV7MBM6"/>
<comment type="caution">
    <text evidence="2">The sequence shown here is derived from an EMBL/GenBank/DDBJ whole genome shotgun (WGS) entry which is preliminary data.</text>
</comment>
<dbReference type="EMBL" id="JANPWB010000014">
    <property type="protein sequence ID" value="KAJ1101166.1"/>
    <property type="molecule type" value="Genomic_DNA"/>
</dbReference>
<dbReference type="Proteomes" id="UP001066276">
    <property type="component" value="Chromosome 10"/>
</dbReference>
<keyword evidence="3" id="KW-1185">Reference proteome</keyword>
<sequence>MKGGRGRATKKDGSLEQELRVAANTGGAGALRWQENTLCTVTPAPTTVVPRTEAWRHCEGEPGDQELATRP</sequence>
<evidence type="ECO:0000313" key="2">
    <source>
        <dbReference type="EMBL" id="KAJ1101166.1"/>
    </source>
</evidence>
<organism evidence="2 3">
    <name type="scientific">Pleurodeles waltl</name>
    <name type="common">Iberian ribbed newt</name>
    <dbReference type="NCBI Taxonomy" id="8319"/>
    <lineage>
        <taxon>Eukaryota</taxon>
        <taxon>Metazoa</taxon>
        <taxon>Chordata</taxon>
        <taxon>Craniata</taxon>
        <taxon>Vertebrata</taxon>
        <taxon>Euteleostomi</taxon>
        <taxon>Amphibia</taxon>
        <taxon>Batrachia</taxon>
        <taxon>Caudata</taxon>
        <taxon>Salamandroidea</taxon>
        <taxon>Salamandridae</taxon>
        <taxon>Pleurodelinae</taxon>
        <taxon>Pleurodeles</taxon>
    </lineage>
</organism>
<evidence type="ECO:0000256" key="1">
    <source>
        <dbReference type="SAM" id="MobiDB-lite"/>
    </source>
</evidence>